<dbReference type="AlphaFoldDB" id="A0A8J6NWU8"/>
<evidence type="ECO:0000313" key="7">
    <source>
        <dbReference type="EMBL" id="MBC8431304.1"/>
    </source>
</evidence>
<name>A0A8J6NWU8_9BACT</name>
<dbReference type="PROSITE" id="PS00108">
    <property type="entry name" value="PROTEIN_KINASE_ST"/>
    <property type="match status" value="1"/>
</dbReference>
<dbReference type="EMBL" id="JACNIG010000130">
    <property type="protein sequence ID" value="MBC8431304.1"/>
    <property type="molecule type" value="Genomic_DNA"/>
</dbReference>
<dbReference type="Proteomes" id="UP000605201">
    <property type="component" value="Unassembled WGS sequence"/>
</dbReference>
<comment type="caution">
    <text evidence="7">The sequence shown here is derived from an EMBL/GenBank/DDBJ whole genome shotgun (WGS) entry which is preliminary data.</text>
</comment>
<dbReference type="CDD" id="cd00156">
    <property type="entry name" value="REC"/>
    <property type="match status" value="1"/>
</dbReference>
<dbReference type="PROSITE" id="PS50011">
    <property type="entry name" value="PROTEIN_KINASE_DOM"/>
    <property type="match status" value="1"/>
</dbReference>
<keyword evidence="1 4" id="KW-0547">Nucleotide-binding</keyword>
<dbReference type="Gene3D" id="1.10.510.10">
    <property type="entry name" value="Transferase(Phosphotransferase) domain 1"/>
    <property type="match status" value="1"/>
</dbReference>
<keyword evidence="2 4" id="KW-0067">ATP-binding</keyword>
<dbReference type="SUPFAM" id="SSF56112">
    <property type="entry name" value="Protein kinase-like (PK-like)"/>
    <property type="match status" value="1"/>
</dbReference>
<protein>
    <submittedName>
        <fullName evidence="7">Protein kinase</fullName>
    </submittedName>
</protein>
<dbReference type="PROSITE" id="PS50110">
    <property type="entry name" value="RESPONSE_REGULATORY"/>
    <property type="match status" value="1"/>
</dbReference>
<keyword evidence="7" id="KW-0418">Kinase</keyword>
<dbReference type="InterPro" id="IPR001789">
    <property type="entry name" value="Sig_transdc_resp-reg_receiver"/>
</dbReference>
<dbReference type="SMART" id="SM00220">
    <property type="entry name" value="S_TKc"/>
    <property type="match status" value="1"/>
</dbReference>
<dbReference type="InterPro" id="IPR008271">
    <property type="entry name" value="Ser/Thr_kinase_AS"/>
</dbReference>
<organism evidence="7 8">
    <name type="scientific">Candidatus Desulfatibia vada</name>
    <dbReference type="NCBI Taxonomy" id="2841696"/>
    <lineage>
        <taxon>Bacteria</taxon>
        <taxon>Pseudomonadati</taxon>
        <taxon>Thermodesulfobacteriota</taxon>
        <taxon>Desulfobacteria</taxon>
        <taxon>Desulfobacterales</taxon>
        <taxon>Desulfobacterales incertae sedis</taxon>
        <taxon>Candidatus Desulfatibia</taxon>
    </lineage>
</organism>
<dbReference type="InterPro" id="IPR017441">
    <property type="entry name" value="Protein_kinase_ATP_BS"/>
</dbReference>
<reference evidence="7 8" key="1">
    <citation type="submission" date="2020-08" db="EMBL/GenBank/DDBJ databases">
        <title>Bridging the membrane lipid divide: bacteria of the FCB group superphylum have the potential to synthesize archaeal ether lipids.</title>
        <authorList>
            <person name="Villanueva L."/>
            <person name="Von Meijenfeldt F.A.B."/>
            <person name="Westbye A.B."/>
            <person name="Yadav S."/>
            <person name="Hopmans E.C."/>
            <person name="Dutilh B.E."/>
            <person name="Sinninghe Damste J.S."/>
        </authorList>
    </citation>
    <scope>NUCLEOTIDE SEQUENCE [LARGE SCALE GENOMIC DNA]</scope>
    <source>
        <strain evidence="7">NIOZ-UU17</strain>
    </source>
</reference>
<evidence type="ECO:0000259" key="5">
    <source>
        <dbReference type="PROSITE" id="PS50011"/>
    </source>
</evidence>
<dbReference type="GO" id="GO:0004672">
    <property type="term" value="F:protein kinase activity"/>
    <property type="evidence" value="ECO:0007669"/>
    <property type="project" value="InterPro"/>
</dbReference>
<dbReference type="Pfam" id="PF00072">
    <property type="entry name" value="Response_reg"/>
    <property type="match status" value="1"/>
</dbReference>
<sequence>MNRHNNRGKRAVLVIDSEQPKAENIKKQLIENGYRAYTAGSLNEALKIAEEKSVVAALLAFGRPSLDPIKLIKSLQRAKENYKIPVIVILESFSEELVASAFKAGAVDYLTRPVDFQELIRRTGVYARIEEFSTDNDGIEIAALPESETPPPPKGLLSRFLTGLLQLFHSRSSADEQLDRHYEKVVRLGLGSFGEVWKVRDRTRKFPEFFVAKIPLSTKLNPKIEKEARILRMLADNPAVPDVQEVIVANNKKVLIQEFVAGKTLYEAIERELEEPEVESVLIQLLDVVSHAHDLRIIHRDIKPENVMVRPDGTIKLLDFGAAKELREKGMSSTVTGSRPYIHVAGTDHGPKPAVLGRLGAGGCHVCSLHRHVSVLS</sequence>
<dbReference type="PANTHER" id="PTHR24347">
    <property type="entry name" value="SERINE/THREONINE-PROTEIN KINASE"/>
    <property type="match status" value="1"/>
</dbReference>
<dbReference type="GO" id="GO:0005524">
    <property type="term" value="F:ATP binding"/>
    <property type="evidence" value="ECO:0007669"/>
    <property type="project" value="UniProtKB-UniRule"/>
</dbReference>
<dbReference type="Pfam" id="PF00069">
    <property type="entry name" value="Pkinase"/>
    <property type="match status" value="1"/>
</dbReference>
<gene>
    <name evidence="7" type="ORF">H8D96_05235</name>
</gene>
<feature type="domain" description="Protein kinase" evidence="5">
    <location>
        <begin position="182"/>
        <end position="377"/>
    </location>
</feature>
<dbReference type="InterPro" id="IPR011006">
    <property type="entry name" value="CheY-like_superfamily"/>
</dbReference>
<evidence type="ECO:0000256" key="1">
    <source>
        <dbReference type="ARBA" id="ARBA00022741"/>
    </source>
</evidence>
<dbReference type="InterPro" id="IPR011009">
    <property type="entry name" value="Kinase-like_dom_sf"/>
</dbReference>
<dbReference type="InterPro" id="IPR000719">
    <property type="entry name" value="Prot_kinase_dom"/>
</dbReference>
<dbReference type="SMART" id="SM00448">
    <property type="entry name" value="REC"/>
    <property type="match status" value="1"/>
</dbReference>
<dbReference type="Gene3D" id="3.40.50.2300">
    <property type="match status" value="1"/>
</dbReference>
<evidence type="ECO:0000313" key="8">
    <source>
        <dbReference type="Proteomes" id="UP000605201"/>
    </source>
</evidence>
<dbReference type="GO" id="GO:0000160">
    <property type="term" value="P:phosphorelay signal transduction system"/>
    <property type="evidence" value="ECO:0007669"/>
    <property type="project" value="InterPro"/>
</dbReference>
<feature type="binding site" evidence="4">
    <location>
        <position position="213"/>
    </location>
    <ligand>
        <name>ATP</name>
        <dbReference type="ChEBI" id="CHEBI:30616"/>
    </ligand>
</feature>
<accession>A0A8J6NWU8</accession>
<comment type="caution">
    <text evidence="3">Lacks conserved residue(s) required for the propagation of feature annotation.</text>
</comment>
<evidence type="ECO:0000256" key="2">
    <source>
        <dbReference type="ARBA" id="ARBA00022840"/>
    </source>
</evidence>
<keyword evidence="7" id="KW-0808">Transferase</keyword>
<feature type="domain" description="Response regulatory" evidence="6">
    <location>
        <begin position="11"/>
        <end position="127"/>
    </location>
</feature>
<dbReference type="PROSITE" id="PS00107">
    <property type="entry name" value="PROTEIN_KINASE_ATP"/>
    <property type="match status" value="1"/>
</dbReference>
<evidence type="ECO:0000256" key="4">
    <source>
        <dbReference type="PROSITE-ProRule" id="PRU10141"/>
    </source>
</evidence>
<evidence type="ECO:0000256" key="3">
    <source>
        <dbReference type="PROSITE-ProRule" id="PRU00169"/>
    </source>
</evidence>
<dbReference type="SUPFAM" id="SSF52172">
    <property type="entry name" value="CheY-like"/>
    <property type="match status" value="1"/>
</dbReference>
<proteinExistence type="predicted"/>
<evidence type="ECO:0000259" key="6">
    <source>
        <dbReference type="PROSITE" id="PS50110"/>
    </source>
</evidence>